<dbReference type="RefSeq" id="WP_021758782.1">
    <property type="nucleotide sequence ID" value="NC_022444.1"/>
</dbReference>
<feature type="domain" description="4Fe-4S ferredoxin-type" evidence="5">
    <location>
        <begin position="50"/>
        <end position="81"/>
    </location>
</feature>
<dbReference type="KEGG" id="dgg:DGI_0255"/>
<evidence type="ECO:0000256" key="4">
    <source>
        <dbReference type="ARBA" id="ARBA00023014"/>
    </source>
</evidence>
<keyword evidence="2" id="KW-0479">Metal-binding</keyword>
<dbReference type="PATRIC" id="fig|1121448.10.peg.260"/>
<dbReference type="InterPro" id="IPR050954">
    <property type="entry name" value="ET_IronSulfur_Cluster-Binding"/>
</dbReference>
<sequence length="169" mass="18678">MGKQIIKFNANRCISCYACEMHCKAKNKVPEGAWLGKLVSKGPVNRGGKPRLLTMYMTCFHCAKAWCIASCPTGAMTRDEQGLVHVQSDLCVGCKACIQACPWSIPQWDDEQGKAIKCDFCRDRLAEGLKPACVTACCAHALEFVDVNENSNKNREAYAQTVLARQERA</sequence>
<dbReference type="PROSITE" id="PS00198">
    <property type="entry name" value="4FE4S_FER_1"/>
    <property type="match status" value="1"/>
</dbReference>
<protein>
    <submittedName>
        <fullName evidence="6">Putative 4Fe-4S ferredoxin iron-sulfur binding domain-containing protein</fullName>
    </submittedName>
</protein>
<reference evidence="7" key="2">
    <citation type="submission" date="2013-07" db="EMBL/GenBank/DDBJ databases">
        <authorList>
            <person name="Morais-Silva F.O."/>
            <person name="Rezende A.M."/>
            <person name="Pimentel C."/>
            <person name="Resende D.M."/>
            <person name="Santos C.I."/>
            <person name="Clemente C."/>
            <person name="de Oliveira L.M."/>
            <person name="da Silva S.M."/>
            <person name="Costa D.A."/>
            <person name="Varela-Raposo A."/>
            <person name="Horacio E.C.A."/>
            <person name="Matos M."/>
            <person name="Flores O."/>
            <person name="Ruiz J.C."/>
            <person name="Rodrigues-Pousada C."/>
        </authorList>
    </citation>
    <scope>NUCLEOTIDE SEQUENCE [LARGE SCALE GENOMIC DNA]</scope>
    <source>
        <strain evidence="7">ATCC 19364 / DSM 1382 / NCIMB 9332 / VKM B-1759</strain>
    </source>
</reference>
<dbReference type="Proteomes" id="UP000016587">
    <property type="component" value="Chromosome"/>
</dbReference>
<keyword evidence="4" id="KW-0411">Iron-sulfur</keyword>
<proteinExistence type="predicted"/>
<evidence type="ECO:0000256" key="1">
    <source>
        <dbReference type="ARBA" id="ARBA00022485"/>
    </source>
</evidence>
<gene>
    <name evidence="6" type="ORF">DGI_0255</name>
</gene>
<name>T2G7T0_MEGG1</name>
<dbReference type="Pfam" id="PF12800">
    <property type="entry name" value="Fer4_4"/>
    <property type="match status" value="1"/>
</dbReference>
<dbReference type="InterPro" id="IPR017896">
    <property type="entry name" value="4Fe4S_Fe-S-bd"/>
</dbReference>
<dbReference type="PANTHER" id="PTHR43177">
    <property type="entry name" value="PROTEIN NRFC"/>
    <property type="match status" value="1"/>
</dbReference>
<evidence type="ECO:0000259" key="5">
    <source>
        <dbReference type="PROSITE" id="PS51379"/>
    </source>
</evidence>
<keyword evidence="7" id="KW-1185">Reference proteome</keyword>
<dbReference type="InterPro" id="IPR017900">
    <property type="entry name" value="4Fe4S_Fe_S_CS"/>
</dbReference>
<feature type="domain" description="4Fe-4S ferredoxin-type" evidence="5">
    <location>
        <begin position="82"/>
        <end position="111"/>
    </location>
</feature>
<keyword evidence="3" id="KW-0408">Iron</keyword>
<dbReference type="AlphaFoldDB" id="T2G7T0"/>
<organism evidence="6 7">
    <name type="scientific">Megalodesulfovibrio gigas (strain ATCC 19364 / DSM 1382 / NCIMB 9332 / VKM B-1759)</name>
    <name type="common">Desulfovibrio gigas</name>
    <dbReference type="NCBI Taxonomy" id="1121448"/>
    <lineage>
        <taxon>Bacteria</taxon>
        <taxon>Pseudomonadati</taxon>
        <taxon>Thermodesulfobacteriota</taxon>
        <taxon>Desulfovibrionia</taxon>
        <taxon>Desulfovibrionales</taxon>
        <taxon>Desulfovibrionaceae</taxon>
        <taxon>Megalodesulfovibrio</taxon>
    </lineage>
</organism>
<dbReference type="SUPFAM" id="SSF54862">
    <property type="entry name" value="4Fe-4S ferredoxins"/>
    <property type="match status" value="1"/>
</dbReference>
<dbReference type="Gene3D" id="3.30.70.20">
    <property type="match status" value="2"/>
</dbReference>
<evidence type="ECO:0000313" key="7">
    <source>
        <dbReference type="Proteomes" id="UP000016587"/>
    </source>
</evidence>
<feature type="domain" description="4Fe-4S ferredoxin-type" evidence="5">
    <location>
        <begin position="4"/>
        <end position="33"/>
    </location>
</feature>
<dbReference type="PANTHER" id="PTHR43177:SF3">
    <property type="entry name" value="PROTEIN NRFC HOMOLOG"/>
    <property type="match status" value="1"/>
</dbReference>
<dbReference type="EMBL" id="CP006585">
    <property type="protein sequence ID" value="AGW12186.1"/>
    <property type="molecule type" value="Genomic_DNA"/>
</dbReference>
<dbReference type="Pfam" id="PF13247">
    <property type="entry name" value="Fer4_11"/>
    <property type="match status" value="1"/>
</dbReference>
<dbReference type="GO" id="GO:0046872">
    <property type="term" value="F:metal ion binding"/>
    <property type="evidence" value="ECO:0007669"/>
    <property type="project" value="UniProtKB-KW"/>
</dbReference>
<reference evidence="6 7" key="1">
    <citation type="journal article" date="2013" name="J. Bacteriol.">
        <title>Roles of HynAB and Ech, the only two hydrogenases found in the model sulfate reducer Desulfovibrio gigas.</title>
        <authorList>
            <person name="Morais-Silva F.O."/>
            <person name="Santos C.I."/>
            <person name="Rodrigues R."/>
            <person name="Pereira I.A."/>
            <person name="Rodrigues-Pousada C."/>
        </authorList>
    </citation>
    <scope>NUCLEOTIDE SEQUENCE [LARGE SCALE GENOMIC DNA]</scope>
    <source>
        <strain evidence="7">ATCC 19364 / DSM 1382 / NCIMB 9332 / VKM B-1759</strain>
    </source>
</reference>
<keyword evidence="1" id="KW-0004">4Fe-4S</keyword>
<accession>T2G7T0</accession>
<dbReference type="STRING" id="1121448.DGI_0255"/>
<evidence type="ECO:0000256" key="2">
    <source>
        <dbReference type="ARBA" id="ARBA00022723"/>
    </source>
</evidence>
<dbReference type="GO" id="GO:0051539">
    <property type="term" value="F:4 iron, 4 sulfur cluster binding"/>
    <property type="evidence" value="ECO:0007669"/>
    <property type="project" value="UniProtKB-KW"/>
</dbReference>
<evidence type="ECO:0000313" key="6">
    <source>
        <dbReference type="EMBL" id="AGW12186.1"/>
    </source>
</evidence>
<evidence type="ECO:0000256" key="3">
    <source>
        <dbReference type="ARBA" id="ARBA00023004"/>
    </source>
</evidence>
<dbReference type="OrthoDB" id="9789030at2"/>
<dbReference type="eggNOG" id="COG0437">
    <property type="taxonomic scope" value="Bacteria"/>
</dbReference>
<dbReference type="HOGENOM" id="CLU_043374_2_2_7"/>
<dbReference type="PROSITE" id="PS51379">
    <property type="entry name" value="4FE4S_FER_2"/>
    <property type="match status" value="3"/>
</dbReference>